<dbReference type="Proteomes" id="UP000245507">
    <property type="component" value="Unassembled WGS sequence"/>
</dbReference>
<comment type="caution">
    <text evidence="3">The sequence shown here is derived from an EMBL/GenBank/DDBJ whole genome shotgun (WGS) entry which is preliminary data.</text>
</comment>
<dbReference type="Pfam" id="PF13560">
    <property type="entry name" value="HTH_31"/>
    <property type="match status" value="1"/>
</dbReference>
<gene>
    <name evidence="3" type="ORF">DJ010_19135</name>
</gene>
<dbReference type="CDD" id="cd00093">
    <property type="entry name" value="HTH_XRE"/>
    <property type="match status" value="1"/>
</dbReference>
<evidence type="ECO:0000313" key="4">
    <source>
        <dbReference type="Proteomes" id="UP000245507"/>
    </source>
</evidence>
<evidence type="ECO:0000256" key="1">
    <source>
        <dbReference type="SAM" id="MobiDB-lite"/>
    </source>
</evidence>
<dbReference type="OrthoDB" id="4409301at2"/>
<feature type="compositionally biased region" description="Basic and acidic residues" evidence="1">
    <location>
        <begin position="365"/>
        <end position="374"/>
    </location>
</feature>
<keyword evidence="4" id="KW-1185">Reference proteome</keyword>
<organism evidence="3 4">
    <name type="scientific">Nocardioides silvaticus</name>
    <dbReference type="NCBI Taxonomy" id="2201891"/>
    <lineage>
        <taxon>Bacteria</taxon>
        <taxon>Bacillati</taxon>
        <taxon>Actinomycetota</taxon>
        <taxon>Actinomycetes</taxon>
        <taxon>Propionibacteriales</taxon>
        <taxon>Nocardioidaceae</taxon>
        <taxon>Nocardioides</taxon>
    </lineage>
</organism>
<dbReference type="GO" id="GO:0003677">
    <property type="term" value="F:DNA binding"/>
    <property type="evidence" value="ECO:0007669"/>
    <property type="project" value="InterPro"/>
</dbReference>
<accession>A0A316TC10</accession>
<dbReference type="RefSeq" id="WP_109696775.1">
    <property type="nucleotide sequence ID" value="NZ_QGDD01000010.1"/>
</dbReference>
<name>A0A316TC10_9ACTN</name>
<dbReference type="SUPFAM" id="SSF47413">
    <property type="entry name" value="lambda repressor-like DNA-binding domains"/>
    <property type="match status" value="1"/>
</dbReference>
<evidence type="ECO:0000259" key="2">
    <source>
        <dbReference type="PROSITE" id="PS50943"/>
    </source>
</evidence>
<evidence type="ECO:0000313" key="3">
    <source>
        <dbReference type="EMBL" id="PWN01278.1"/>
    </source>
</evidence>
<sequence>MTTKTHRTPAAVPERPTSIADYRARSRSDALLAVTGPTTTVRGMRAFYAAAANKDPHGADFHHVVAGVLDRAERIDVAVTHEWNRMLGLLERHRTNPKAALSCGVLANLVGIAAFGDAADFAALDTLTDRLGRERVAAVQHRTARFVEPDPTSPLTTLAVRRMVAAAHVDAAVALLHVGVDPDEFLPVITTQAQLLGVVDGGSVLEWRHHLSMIVASPWSPYARHLVELAAGVERPEVAAVVERFTELCRDRNKEHEREQVAEEVRRLISASGISQREFAKWVGTSPSRLSTYVSGSVTPSASLMLRMARTSRLLQERDVPLAPLTLSEQSWGAARAAVDGEGADGDRGTGGAADPAERASGSLGRERSHLSAV</sequence>
<dbReference type="EMBL" id="QGDD01000010">
    <property type="protein sequence ID" value="PWN01278.1"/>
    <property type="molecule type" value="Genomic_DNA"/>
</dbReference>
<dbReference type="PROSITE" id="PS50943">
    <property type="entry name" value="HTH_CROC1"/>
    <property type="match status" value="1"/>
</dbReference>
<dbReference type="InterPro" id="IPR010982">
    <property type="entry name" value="Lambda_DNA-bd_dom_sf"/>
</dbReference>
<protein>
    <recommendedName>
        <fullName evidence="2">HTH cro/C1-type domain-containing protein</fullName>
    </recommendedName>
</protein>
<dbReference type="Gene3D" id="1.10.260.40">
    <property type="entry name" value="lambda repressor-like DNA-binding domains"/>
    <property type="match status" value="1"/>
</dbReference>
<feature type="region of interest" description="Disordered" evidence="1">
    <location>
        <begin position="332"/>
        <end position="374"/>
    </location>
</feature>
<feature type="domain" description="HTH cro/C1-type" evidence="2">
    <location>
        <begin position="265"/>
        <end position="310"/>
    </location>
</feature>
<dbReference type="AlphaFoldDB" id="A0A316TC10"/>
<proteinExistence type="predicted"/>
<dbReference type="InterPro" id="IPR001387">
    <property type="entry name" value="Cro/C1-type_HTH"/>
</dbReference>
<reference evidence="3 4" key="1">
    <citation type="submission" date="2018-05" db="EMBL/GenBank/DDBJ databases">
        <title>Nocardioides silvaticus genome.</title>
        <authorList>
            <person name="Li C."/>
            <person name="Wang G."/>
        </authorList>
    </citation>
    <scope>NUCLEOTIDE SEQUENCE [LARGE SCALE GENOMIC DNA]</scope>
    <source>
        <strain evidence="3 4">CCTCC AB 2018079</strain>
    </source>
</reference>